<organism evidence="8 9">
    <name type="scientific">Paenibacillus macerans</name>
    <name type="common">Bacillus macerans</name>
    <dbReference type="NCBI Taxonomy" id="44252"/>
    <lineage>
        <taxon>Bacteria</taxon>
        <taxon>Bacillati</taxon>
        <taxon>Bacillota</taxon>
        <taxon>Bacilli</taxon>
        <taxon>Bacillales</taxon>
        <taxon>Paenibacillaceae</taxon>
        <taxon>Paenibacillus</taxon>
    </lineage>
</organism>
<dbReference type="PANTHER" id="PTHR30349:SF64">
    <property type="entry name" value="PROPHAGE INTEGRASE INTD-RELATED"/>
    <property type="match status" value="1"/>
</dbReference>
<dbReference type="Proteomes" id="UP000442469">
    <property type="component" value="Unassembled WGS sequence"/>
</dbReference>
<evidence type="ECO:0000259" key="6">
    <source>
        <dbReference type="PROSITE" id="PS51898"/>
    </source>
</evidence>
<dbReference type="PROSITE" id="PS51900">
    <property type="entry name" value="CB"/>
    <property type="match status" value="1"/>
</dbReference>
<dbReference type="Gene3D" id="1.10.443.10">
    <property type="entry name" value="Intergrase catalytic core"/>
    <property type="match status" value="1"/>
</dbReference>
<keyword evidence="2" id="KW-0229">DNA integration</keyword>
<dbReference type="InterPro" id="IPR013762">
    <property type="entry name" value="Integrase-like_cat_sf"/>
</dbReference>
<dbReference type="InterPro" id="IPR002104">
    <property type="entry name" value="Integrase_catalytic"/>
</dbReference>
<dbReference type="PANTHER" id="PTHR30349">
    <property type="entry name" value="PHAGE INTEGRASE-RELATED"/>
    <property type="match status" value="1"/>
</dbReference>
<dbReference type="Gene3D" id="1.10.150.130">
    <property type="match status" value="1"/>
</dbReference>
<feature type="domain" description="Core-binding (CB)" evidence="7">
    <location>
        <begin position="73"/>
        <end position="165"/>
    </location>
</feature>
<dbReference type="InterPro" id="IPR050090">
    <property type="entry name" value="Tyrosine_recombinase_XerCD"/>
</dbReference>
<dbReference type="SUPFAM" id="SSF56349">
    <property type="entry name" value="DNA breaking-rejoining enzymes"/>
    <property type="match status" value="1"/>
</dbReference>
<dbReference type="InterPro" id="IPR010998">
    <property type="entry name" value="Integrase_recombinase_N"/>
</dbReference>
<dbReference type="InterPro" id="IPR011010">
    <property type="entry name" value="DNA_brk_join_enz"/>
</dbReference>
<gene>
    <name evidence="8" type="ORF">GNQ08_21405</name>
</gene>
<dbReference type="GO" id="GO:0006310">
    <property type="term" value="P:DNA recombination"/>
    <property type="evidence" value="ECO:0007669"/>
    <property type="project" value="UniProtKB-KW"/>
</dbReference>
<dbReference type="InterPro" id="IPR044068">
    <property type="entry name" value="CB"/>
</dbReference>
<evidence type="ECO:0000256" key="5">
    <source>
        <dbReference type="PROSITE-ProRule" id="PRU01248"/>
    </source>
</evidence>
<dbReference type="CDD" id="cd01189">
    <property type="entry name" value="INT_ICEBs1_C_like"/>
    <property type="match status" value="1"/>
</dbReference>
<dbReference type="GO" id="GO:0003677">
    <property type="term" value="F:DNA binding"/>
    <property type="evidence" value="ECO:0007669"/>
    <property type="project" value="UniProtKB-UniRule"/>
</dbReference>
<comment type="similarity">
    <text evidence="1">Belongs to the 'phage' integrase family.</text>
</comment>
<dbReference type="PROSITE" id="PS51898">
    <property type="entry name" value="TYR_RECOMBINASE"/>
    <property type="match status" value="1"/>
</dbReference>
<dbReference type="InterPro" id="IPR004107">
    <property type="entry name" value="Integrase_SAM-like_N"/>
</dbReference>
<accession>A0A6N8EZ17</accession>
<keyword evidence="3 5" id="KW-0238">DNA-binding</keyword>
<name>A0A6N8EZ17_PAEMA</name>
<keyword evidence="4" id="KW-0233">DNA recombination</keyword>
<dbReference type="EMBL" id="WNZZ01000019">
    <property type="protein sequence ID" value="MUG24925.1"/>
    <property type="molecule type" value="Genomic_DNA"/>
</dbReference>
<evidence type="ECO:0000313" key="8">
    <source>
        <dbReference type="EMBL" id="MUG24925.1"/>
    </source>
</evidence>
<comment type="caution">
    <text evidence="8">The sequence shown here is derived from an EMBL/GenBank/DDBJ whole genome shotgun (WGS) entry which is preliminary data.</text>
</comment>
<evidence type="ECO:0000256" key="3">
    <source>
        <dbReference type="ARBA" id="ARBA00023125"/>
    </source>
</evidence>
<sequence>MANIQKRGENSWFFTVYTGRGPNGKYGRKTKTITVTDEALLKTTKKLQNYLEDEYSKFRQEVEAGEYIAPQRMTFSAFIEEWRTKYASKHLEHKTRYAYESHLKKRIIPTFGHMKLEDIKPIHIVDFLESLAQDGSRGDNKSGSLSSGTVQMNHRVLKNIFTRAVEWKIIKNNPVSSVQKPKVTSKEIVPYDENEVSQLLQALEKEPFHWRMMITLALTTGMRRGELLGLEWKHIDWKVGVIDVTQTLIQALKGEIIVKEPKTKNSRRKVALPASVLEELREYYAYRVKERDKLGDAWNGRDKEGREWNFVFSHADGTPFHHERPYLWFRQFIMKNGFRYIRFHDLRHTSATLLINQGVHAKIISERLGHGNIMTTMNIYGHALRSADQAAADKLDSLFSTRKDKHSKKTLG</sequence>
<dbReference type="Pfam" id="PF14659">
    <property type="entry name" value="Phage_int_SAM_3"/>
    <property type="match status" value="1"/>
</dbReference>
<evidence type="ECO:0000256" key="4">
    <source>
        <dbReference type="ARBA" id="ARBA00023172"/>
    </source>
</evidence>
<evidence type="ECO:0000259" key="7">
    <source>
        <dbReference type="PROSITE" id="PS51900"/>
    </source>
</evidence>
<dbReference type="GO" id="GO:0015074">
    <property type="term" value="P:DNA integration"/>
    <property type="evidence" value="ECO:0007669"/>
    <property type="project" value="UniProtKB-KW"/>
</dbReference>
<evidence type="ECO:0000313" key="9">
    <source>
        <dbReference type="Proteomes" id="UP000442469"/>
    </source>
</evidence>
<reference evidence="8 9" key="1">
    <citation type="submission" date="2019-11" db="EMBL/GenBank/DDBJ databases">
        <title>Draft genome sequences of five Paenibacillus species of dairy origin.</title>
        <authorList>
            <person name="Olajide A.M."/>
            <person name="Chen S."/>
            <person name="Lapointe G."/>
        </authorList>
    </citation>
    <scope>NUCLEOTIDE SEQUENCE [LARGE SCALE GENOMIC DNA]</scope>
    <source>
        <strain evidence="8 9">3CT49</strain>
    </source>
</reference>
<feature type="domain" description="Tyr recombinase" evidence="6">
    <location>
        <begin position="186"/>
        <end position="394"/>
    </location>
</feature>
<dbReference type="Pfam" id="PF00589">
    <property type="entry name" value="Phage_integrase"/>
    <property type="match status" value="1"/>
</dbReference>
<dbReference type="AlphaFoldDB" id="A0A6N8EZ17"/>
<protein>
    <submittedName>
        <fullName evidence="8">Tyrosine-type recombinase/integrase</fullName>
    </submittedName>
</protein>
<dbReference type="RefSeq" id="WP_155620800.1">
    <property type="nucleotide sequence ID" value="NZ_JAHAJO010000012.1"/>
</dbReference>
<evidence type="ECO:0000256" key="1">
    <source>
        <dbReference type="ARBA" id="ARBA00008857"/>
    </source>
</evidence>
<evidence type="ECO:0000256" key="2">
    <source>
        <dbReference type="ARBA" id="ARBA00022908"/>
    </source>
</evidence>
<proteinExistence type="inferred from homology"/>